<dbReference type="PANTHER" id="PTHR43975">
    <property type="entry name" value="ZGC:101858"/>
    <property type="match status" value="1"/>
</dbReference>
<dbReference type="PANTHER" id="PTHR43975:SF2">
    <property type="entry name" value="EG:BACR7A4.14 PROTEIN-RELATED"/>
    <property type="match status" value="1"/>
</dbReference>
<sequence length="257" mass="27221">MLAGKVVLVCGVGPDLGRSMAVRSAQAGADVVLVARTESRLRSVAAEVEALGRKALSVPTDLADAASRSEMVRRSLAYFGRVDGLINTAFIQPPQERLLDTDLDAMRGWTDINVLASVGLVQLLADTLTENRGSVVLVNSMVLRNQLPGFGAYRMDKAALLAAARSLSVELGPKGVRVNSVAPGYIWGDKVRRSFERQAAARGVAADAIYEQVAAATDLRRLPTPDEIADAAVFLTSDLASGISGQCLDVNCGHTHH</sequence>
<evidence type="ECO:0000256" key="1">
    <source>
        <dbReference type="ARBA" id="ARBA00023002"/>
    </source>
</evidence>
<dbReference type="SUPFAM" id="SSF51735">
    <property type="entry name" value="NAD(P)-binding Rossmann-fold domains"/>
    <property type="match status" value="1"/>
</dbReference>
<dbReference type="AlphaFoldDB" id="A0A846XEM4"/>
<keyword evidence="3" id="KW-1185">Reference proteome</keyword>
<dbReference type="InterPro" id="IPR036291">
    <property type="entry name" value="NAD(P)-bd_dom_sf"/>
</dbReference>
<evidence type="ECO:0000313" key="3">
    <source>
        <dbReference type="Proteomes" id="UP000565715"/>
    </source>
</evidence>
<dbReference type="FunFam" id="3.40.50.720:FF:000084">
    <property type="entry name" value="Short-chain dehydrogenase reductase"/>
    <property type="match status" value="1"/>
</dbReference>
<gene>
    <name evidence="2" type="ORF">HGA13_08880</name>
</gene>
<dbReference type="Proteomes" id="UP000565715">
    <property type="component" value="Unassembled WGS sequence"/>
</dbReference>
<dbReference type="Gene3D" id="3.40.50.720">
    <property type="entry name" value="NAD(P)-binding Rossmann-like Domain"/>
    <property type="match status" value="1"/>
</dbReference>
<proteinExistence type="predicted"/>
<comment type="caution">
    <text evidence="2">The sequence shown here is derived from an EMBL/GenBank/DDBJ whole genome shotgun (WGS) entry which is preliminary data.</text>
</comment>
<accession>A0A846XEM4</accession>
<protein>
    <submittedName>
        <fullName evidence="2">SDR family oxidoreductase</fullName>
    </submittedName>
</protein>
<name>A0A846XEM4_9NOCA</name>
<dbReference type="InterPro" id="IPR002347">
    <property type="entry name" value="SDR_fam"/>
</dbReference>
<dbReference type="EMBL" id="JAAXOO010000002">
    <property type="protein sequence ID" value="NKY33180.1"/>
    <property type="molecule type" value="Genomic_DNA"/>
</dbReference>
<organism evidence="2 3">
    <name type="scientific">Nocardia speluncae</name>
    <dbReference type="NCBI Taxonomy" id="419477"/>
    <lineage>
        <taxon>Bacteria</taxon>
        <taxon>Bacillati</taxon>
        <taxon>Actinomycetota</taxon>
        <taxon>Actinomycetes</taxon>
        <taxon>Mycobacteriales</taxon>
        <taxon>Nocardiaceae</taxon>
        <taxon>Nocardia</taxon>
    </lineage>
</organism>
<dbReference type="Pfam" id="PF13561">
    <property type="entry name" value="adh_short_C2"/>
    <property type="match status" value="1"/>
</dbReference>
<reference evidence="2 3" key="1">
    <citation type="submission" date="2020-04" db="EMBL/GenBank/DDBJ databases">
        <title>MicrobeNet Type strains.</title>
        <authorList>
            <person name="Nicholson A.C."/>
        </authorList>
    </citation>
    <scope>NUCLEOTIDE SEQUENCE [LARGE SCALE GENOMIC DNA]</scope>
    <source>
        <strain evidence="2 3">DSM 45078</strain>
    </source>
</reference>
<dbReference type="GO" id="GO:0016491">
    <property type="term" value="F:oxidoreductase activity"/>
    <property type="evidence" value="ECO:0007669"/>
    <property type="project" value="UniProtKB-KW"/>
</dbReference>
<dbReference type="NCBIfam" id="NF005909">
    <property type="entry name" value="PRK07890.1"/>
    <property type="match status" value="1"/>
</dbReference>
<evidence type="ECO:0000313" key="2">
    <source>
        <dbReference type="EMBL" id="NKY33180.1"/>
    </source>
</evidence>
<dbReference type="PRINTS" id="PR00081">
    <property type="entry name" value="GDHRDH"/>
</dbReference>
<keyword evidence="1" id="KW-0560">Oxidoreductase</keyword>
<dbReference type="CDD" id="cd05233">
    <property type="entry name" value="SDR_c"/>
    <property type="match status" value="1"/>
</dbReference>